<protein>
    <submittedName>
        <fullName evidence="4">5-dehydro-2-deoxygluconokinase</fullName>
    </submittedName>
</protein>
<name>A0A347ZW54_9CHLR</name>
<keyword evidence="1" id="KW-0808">Transferase</keyword>
<dbReference type="GO" id="GO:0016301">
    <property type="term" value="F:kinase activity"/>
    <property type="evidence" value="ECO:0007669"/>
    <property type="project" value="UniProtKB-KW"/>
</dbReference>
<dbReference type="SUPFAM" id="SSF53613">
    <property type="entry name" value="Ribokinase-like"/>
    <property type="match status" value="1"/>
</dbReference>
<sequence>MEKLSVFCYGEVGVDNIIQADQLPSPEIAVFPQAESYHIGGAAANTAVWLARMGVPVGLSGNVIGSDLYGRQLQEWLGQHNRLDLAALEIVPGTTTPFTRAIVTPDGERSFLIFYYPQTPKSVFSLDMLKGAGYLALDLYGGPERIQSAKTAHNAGVQTTIGDVIWPEHEVLPFTDIATNSGSYIRNVFPGVDVHQHARSLQAINQGIVITTDGGDEVFAIDRDGSAFIAHPPKVEVVDATGAGDAFRAGLLFGLDKGLSLADSVCWGMATGSLKVGHVGAATSLPTFAEIETLAKRLIAQGVTPA</sequence>
<reference evidence="4 5" key="1">
    <citation type="submission" date="2018-08" db="EMBL/GenBank/DDBJ databases">
        <title>Genomic Encyclopedia of Type Strains, Phase IV (KMG-IV): sequencing the most valuable type-strain genomes for metagenomic binning, comparative biology and taxonomic classification.</title>
        <authorList>
            <person name="Goeker M."/>
        </authorList>
    </citation>
    <scope>NUCLEOTIDE SEQUENCE [LARGE SCALE GENOMIC DNA]</scope>
    <source>
        <strain evidence="4 5">DSM 23923</strain>
    </source>
</reference>
<keyword evidence="2 4" id="KW-0418">Kinase</keyword>
<dbReference type="PANTHER" id="PTHR10584:SF166">
    <property type="entry name" value="RIBOKINASE"/>
    <property type="match status" value="1"/>
</dbReference>
<accession>A0A347ZW54</accession>
<dbReference type="EMBL" id="QUMS01000003">
    <property type="protein sequence ID" value="REG07231.1"/>
    <property type="molecule type" value="Genomic_DNA"/>
</dbReference>
<evidence type="ECO:0000313" key="5">
    <source>
        <dbReference type="Proteomes" id="UP000256388"/>
    </source>
</evidence>
<dbReference type="RefSeq" id="WP_116225702.1">
    <property type="nucleotide sequence ID" value="NZ_AP018437.1"/>
</dbReference>
<dbReference type="AlphaFoldDB" id="A0A347ZW54"/>
<organism evidence="4 5">
    <name type="scientific">Pelolinea submarina</name>
    <dbReference type="NCBI Taxonomy" id="913107"/>
    <lineage>
        <taxon>Bacteria</taxon>
        <taxon>Bacillati</taxon>
        <taxon>Chloroflexota</taxon>
        <taxon>Anaerolineae</taxon>
        <taxon>Anaerolineales</taxon>
        <taxon>Anaerolineaceae</taxon>
        <taxon>Pelolinea</taxon>
    </lineage>
</organism>
<evidence type="ECO:0000256" key="1">
    <source>
        <dbReference type="ARBA" id="ARBA00022679"/>
    </source>
</evidence>
<dbReference type="OrthoDB" id="9813569at2"/>
<comment type="caution">
    <text evidence="4">The sequence shown here is derived from an EMBL/GenBank/DDBJ whole genome shotgun (WGS) entry which is preliminary data.</text>
</comment>
<dbReference type="Proteomes" id="UP000256388">
    <property type="component" value="Unassembled WGS sequence"/>
</dbReference>
<dbReference type="PANTHER" id="PTHR10584">
    <property type="entry name" value="SUGAR KINASE"/>
    <property type="match status" value="1"/>
</dbReference>
<evidence type="ECO:0000313" key="4">
    <source>
        <dbReference type="EMBL" id="REG07231.1"/>
    </source>
</evidence>
<evidence type="ECO:0000259" key="3">
    <source>
        <dbReference type="Pfam" id="PF00294"/>
    </source>
</evidence>
<feature type="domain" description="Carbohydrate kinase PfkB" evidence="3">
    <location>
        <begin position="5"/>
        <end position="287"/>
    </location>
</feature>
<dbReference type="Pfam" id="PF00294">
    <property type="entry name" value="PfkB"/>
    <property type="match status" value="1"/>
</dbReference>
<keyword evidence="5" id="KW-1185">Reference proteome</keyword>
<dbReference type="Gene3D" id="3.40.1190.20">
    <property type="match status" value="1"/>
</dbReference>
<dbReference type="InterPro" id="IPR011611">
    <property type="entry name" value="PfkB_dom"/>
</dbReference>
<proteinExistence type="predicted"/>
<dbReference type="InterPro" id="IPR029056">
    <property type="entry name" value="Ribokinase-like"/>
</dbReference>
<gene>
    <name evidence="4" type="ORF">DFR64_2436</name>
</gene>
<evidence type="ECO:0000256" key="2">
    <source>
        <dbReference type="ARBA" id="ARBA00022777"/>
    </source>
</evidence>